<evidence type="ECO:0000313" key="1">
    <source>
        <dbReference type="EMBL" id="EST23753.1"/>
    </source>
</evidence>
<reference evidence="1 2" key="1">
    <citation type="journal article" date="2014" name="Genome Announc.">
        <title>Draft Genome Sequence of Streptomyces roseochromogenes subsp. oscitans DS 12.976, Producer of the Aminocoumarin Antibiotic Clorobiocin.</title>
        <authorList>
            <person name="Ruckert C."/>
            <person name="Kalinowski J."/>
            <person name="Heide L."/>
            <person name="Apel A.K."/>
        </authorList>
    </citation>
    <scope>NUCLEOTIDE SEQUENCE [LARGE SCALE GENOMIC DNA]</scope>
    <source>
        <strain evidence="1 2">DS 12.976</strain>
    </source>
</reference>
<dbReference type="AlphaFoldDB" id="V6JVN4"/>
<organism evidence="1 2">
    <name type="scientific">Streptomyces roseochromogenus subsp. oscitans DS 12.976</name>
    <dbReference type="NCBI Taxonomy" id="1352936"/>
    <lineage>
        <taxon>Bacteria</taxon>
        <taxon>Bacillati</taxon>
        <taxon>Actinomycetota</taxon>
        <taxon>Actinomycetes</taxon>
        <taxon>Kitasatosporales</taxon>
        <taxon>Streptomycetaceae</taxon>
        <taxon>Streptomyces</taxon>
    </lineage>
</organism>
<comment type="caution">
    <text evidence="1">The sequence shown here is derived from an EMBL/GenBank/DDBJ whole genome shotgun (WGS) entry which is preliminary data.</text>
</comment>
<evidence type="ECO:0000313" key="2">
    <source>
        <dbReference type="Proteomes" id="UP000017984"/>
    </source>
</evidence>
<name>V6JVN4_STRRC</name>
<gene>
    <name evidence="1" type="ORF">M878_32670</name>
</gene>
<accession>V6JVN4</accession>
<dbReference type="Proteomes" id="UP000017984">
    <property type="component" value="Chromosome"/>
</dbReference>
<dbReference type="PATRIC" id="fig|1352936.5.peg.6807"/>
<protein>
    <submittedName>
        <fullName evidence="1">Uncharacterized protein</fullName>
    </submittedName>
</protein>
<dbReference type="STRING" id="1352936.M878_32670"/>
<sequence length="166" mass="17750">MKEGLIRAYVLNDAPELLGVCERLELASVNRSPMAMGLLTGKRQSASAAGDIRSRPPAWLQRFGDGSGADPRWVARVDALRDVLTSGGLTGGSRPRSTTSSGGETLVTVMPVPSPCREKTEPTHRIFITRQILRRTALLPGIPCWARCTVPECANVPGSVDVPSSD</sequence>
<dbReference type="HOGENOM" id="CLU_1601809_0_0_11"/>
<dbReference type="SUPFAM" id="SSF51430">
    <property type="entry name" value="NAD(P)-linked oxidoreductase"/>
    <property type="match status" value="1"/>
</dbReference>
<dbReference type="InterPro" id="IPR036812">
    <property type="entry name" value="NAD(P)_OxRdtase_dom_sf"/>
</dbReference>
<dbReference type="EMBL" id="AWQX01000277">
    <property type="protein sequence ID" value="EST23753.1"/>
    <property type="molecule type" value="Genomic_DNA"/>
</dbReference>
<keyword evidence="2" id="KW-1185">Reference proteome</keyword>
<proteinExistence type="predicted"/>